<gene>
    <name evidence="4" type="ordered locus">PCC7424_0863</name>
</gene>
<dbReference type="Pfam" id="PF13176">
    <property type="entry name" value="TPR_7"/>
    <property type="match status" value="1"/>
</dbReference>
<evidence type="ECO:0000313" key="5">
    <source>
        <dbReference type="Proteomes" id="UP000002384"/>
    </source>
</evidence>
<dbReference type="PANTHER" id="PTHR10098:SF108">
    <property type="entry name" value="TETRATRICOPEPTIDE REPEAT PROTEIN 28"/>
    <property type="match status" value="1"/>
</dbReference>
<keyword evidence="5" id="KW-1185">Reference proteome</keyword>
<dbReference type="Pfam" id="PF12770">
    <property type="entry name" value="CHAT"/>
    <property type="match status" value="1"/>
</dbReference>
<sequence length="991" mass="111279">MKSLISSFLVVTIGLMPLSVPFIEQPSWAQTQTQPQDLQQLLESAIQQTQQGQLLEAIETLQHLLTLARQQNDRETEALALLWLGFNSYNIAQPQQTLEFFQQALPIFQAVGDRRGEANTLSNMGDLYKTMGQPQKASLYYLQALPILREVGDQSLEGTTLINLADVYNSIGKPQQALEYYNQALPIMQETGDRDGEATTLNNIGIIYRSIGQPQNALKYYTQALPILRDTGNRSGEASTLNNLGVVYRIIGQTQNALEYYTQALSILRDTGNPSEEAGTLNNLGSVYASMGKFQEGLAYYKEALSIFREIGNRNGEAMTLSNLGEVYRSIGQPQKALAYYNKALPISRESSNPNEEATILNNLGLTYASMGQSQKALEYYTQVLLIFRETGNRRGEATTLMNLGGVYDNFRQPEQSLEFYTQALPILREIDDRSGEGITLNNLGGVYRSMRQPQRALEFYKGALSIFREISDRSGEAITLTNIGSVYQDLKQTHETIKNWKESIDITLKIRGNLVKENRKEFLQAQPKTVIALTNLLIEQNKPEEAYEWFNLATTFELADYTRLINAKVSNPQAQQLIDQWTQKNQQLNFLRQQLQEDFSESLAQRMRELEAEVNKEAEEIVLRFPEVADLFETTPTDIAQLRESIPKGTTVIHPVLLTGIENVPDTIAIFVITRDNLTVTKVPLDSTEFDNLITTTYQKLNNRFDSEFVKNLAPLYDVLIRPIEAQLTPNQPISIIATGKLRYLPFEALCNLQGEEECHYLIQNYSINYLTRLSTRQIPVTQNPTSKPKILAIGNPKSEGILALNGAEEEVKRITTILPESQSYIREKATLETFKIQSTQFTLLHLATHGCFNPKGCCLSSNCDKPDLEPNSILFADRSFNIADAATLGLKDVELITLSACQTALETNSNGQEISGVAYLFERAGAKAVIASLWSAEDGTTKAIMEEFYQNIKSGMSQAEALQKAKLSQIESHPWYWSPFILIGNTNRF</sequence>
<protein>
    <submittedName>
        <fullName evidence="4">Tetratricopeptide TPR_2 repeat protein</fullName>
    </submittedName>
</protein>
<feature type="repeat" description="TPR" evidence="1">
    <location>
        <begin position="198"/>
        <end position="231"/>
    </location>
</feature>
<dbReference type="eggNOG" id="COG0457">
    <property type="taxonomic scope" value="Bacteria"/>
</dbReference>
<feature type="repeat" description="TPR" evidence="1">
    <location>
        <begin position="158"/>
        <end position="191"/>
    </location>
</feature>
<dbReference type="PANTHER" id="PTHR10098">
    <property type="entry name" value="RAPSYN-RELATED"/>
    <property type="match status" value="1"/>
</dbReference>
<dbReference type="PROSITE" id="PS50005">
    <property type="entry name" value="TPR"/>
    <property type="match status" value="6"/>
</dbReference>
<dbReference type="eggNOG" id="COG4995">
    <property type="taxonomic scope" value="Bacteria"/>
</dbReference>
<dbReference type="KEGG" id="cyc:PCC7424_0863"/>
<evidence type="ECO:0000256" key="1">
    <source>
        <dbReference type="PROSITE-ProRule" id="PRU00339"/>
    </source>
</evidence>
<dbReference type="SUPFAM" id="SSF48452">
    <property type="entry name" value="TPR-like"/>
    <property type="match status" value="3"/>
</dbReference>
<dbReference type="RefSeq" id="WP_012598266.1">
    <property type="nucleotide sequence ID" value="NC_011729.1"/>
</dbReference>
<dbReference type="InterPro" id="IPR024983">
    <property type="entry name" value="CHAT_dom"/>
</dbReference>
<keyword evidence="1" id="KW-0802">TPR repeat</keyword>
<evidence type="ECO:0000259" key="3">
    <source>
        <dbReference type="Pfam" id="PF12770"/>
    </source>
</evidence>
<feature type="coiled-coil region" evidence="2">
    <location>
        <begin position="579"/>
        <end position="621"/>
    </location>
</feature>
<proteinExistence type="predicted"/>
<dbReference type="SMART" id="SM00028">
    <property type="entry name" value="TPR"/>
    <property type="match status" value="11"/>
</dbReference>
<keyword evidence="2" id="KW-0175">Coiled coil</keyword>
<dbReference type="EMBL" id="CP001291">
    <property type="protein sequence ID" value="ACK69319.1"/>
    <property type="molecule type" value="Genomic_DNA"/>
</dbReference>
<feature type="repeat" description="TPR" evidence="1">
    <location>
        <begin position="278"/>
        <end position="311"/>
    </location>
</feature>
<feature type="repeat" description="TPR" evidence="1">
    <location>
        <begin position="238"/>
        <end position="271"/>
    </location>
</feature>
<organism evidence="4 5">
    <name type="scientific">Gloeothece citriformis (strain PCC 7424)</name>
    <name type="common">Cyanothece sp. (strain PCC 7424)</name>
    <dbReference type="NCBI Taxonomy" id="65393"/>
    <lineage>
        <taxon>Bacteria</taxon>
        <taxon>Bacillati</taxon>
        <taxon>Cyanobacteriota</taxon>
        <taxon>Cyanophyceae</taxon>
        <taxon>Oscillatoriophycideae</taxon>
        <taxon>Chroococcales</taxon>
        <taxon>Aphanothecaceae</taxon>
        <taxon>Gloeothece</taxon>
        <taxon>Gloeothece citriformis</taxon>
    </lineage>
</organism>
<dbReference type="Pfam" id="PF13424">
    <property type="entry name" value="TPR_12"/>
    <property type="match status" value="5"/>
</dbReference>
<feature type="repeat" description="TPR" evidence="1">
    <location>
        <begin position="318"/>
        <end position="351"/>
    </location>
</feature>
<dbReference type="Proteomes" id="UP000002384">
    <property type="component" value="Chromosome"/>
</dbReference>
<dbReference type="OrthoDB" id="446317at2"/>
<dbReference type="Gene3D" id="1.25.40.10">
    <property type="entry name" value="Tetratricopeptide repeat domain"/>
    <property type="match status" value="3"/>
</dbReference>
<dbReference type="AlphaFoldDB" id="B7KHB0"/>
<name>B7KHB0_GLOC7</name>
<dbReference type="InterPro" id="IPR019734">
    <property type="entry name" value="TPR_rpt"/>
</dbReference>
<reference evidence="5" key="1">
    <citation type="journal article" date="2011" name="MBio">
        <title>Novel metabolic attributes of the genus Cyanothece, comprising a group of unicellular nitrogen-fixing Cyanobacteria.</title>
        <authorList>
            <person name="Bandyopadhyay A."/>
            <person name="Elvitigala T."/>
            <person name="Welsh E."/>
            <person name="Stockel J."/>
            <person name="Liberton M."/>
            <person name="Min H."/>
            <person name="Sherman L.A."/>
            <person name="Pakrasi H.B."/>
        </authorList>
    </citation>
    <scope>NUCLEOTIDE SEQUENCE [LARGE SCALE GENOMIC DNA]</scope>
    <source>
        <strain evidence="5">PCC 7424</strain>
    </source>
</reference>
<evidence type="ECO:0000313" key="4">
    <source>
        <dbReference type="EMBL" id="ACK69319.1"/>
    </source>
</evidence>
<dbReference type="STRING" id="65393.PCC7424_0863"/>
<feature type="domain" description="CHAT" evidence="3">
    <location>
        <begin position="715"/>
        <end position="987"/>
    </location>
</feature>
<feature type="repeat" description="TPR" evidence="1">
    <location>
        <begin position="358"/>
        <end position="391"/>
    </location>
</feature>
<dbReference type="HOGENOM" id="CLU_002404_0_1_3"/>
<dbReference type="InterPro" id="IPR011990">
    <property type="entry name" value="TPR-like_helical_dom_sf"/>
</dbReference>
<accession>B7KHB0</accession>
<evidence type="ECO:0000256" key="2">
    <source>
        <dbReference type="SAM" id="Coils"/>
    </source>
</evidence>